<name>A0A1Q3E2D6_LENED</name>
<feature type="region of interest" description="Disordered" evidence="1">
    <location>
        <begin position="222"/>
        <end position="301"/>
    </location>
</feature>
<dbReference type="InterPro" id="IPR051870">
    <property type="entry name" value="Elongin-A_domain"/>
</dbReference>
<dbReference type="SUPFAM" id="SSF81383">
    <property type="entry name" value="F-box domain"/>
    <property type="match status" value="1"/>
</dbReference>
<dbReference type="AlphaFoldDB" id="A0A1Q3E2D6"/>
<dbReference type="InterPro" id="IPR010684">
    <property type="entry name" value="RNA_pol_II_trans_fac_SIII_A"/>
</dbReference>
<dbReference type="PANTHER" id="PTHR15141">
    <property type="entry name" value="TRANSCRIPTION ELONGATION FACTOR B POLYPEPTIDE 3"/>
    <property type="match status" value="1"/>
</dbReference>
<keyword evidence="3" id="KW-1185">Reference proteome</keyword>
<protein>
    <recommendedName>
        <fullName evidence="4">Elongin-A</fullName>
    </recommendedName>
</protein>
<evidence type="ECO:0008006" key="4">
    <source>
        <dbReference type="Google" id="ProtNLM"/>
    </source>
</evidence>
<reference evidence="2 3" key="2">
    <citation type="submission" date="2017-02" db="EMBL/GenBank/DDBJ databases">
        <title>A genome survey and senescence transcriptome analysis in Lentinula edodes.</title>
        <authorList>
            <person name="Sakamoto Y."/>
            <person name="Nakade K."/>
            <person name="Sato S."/>
            <person name="Yoshida Y."/>
            <person name="Miyazaki K."/>
            <person name="Natsume S."/>
            <person name="Konno N."/>
        </authorList>
    </citation>
    <scope>NUCLEOTIDE SEQUENCE [LARGE SCALE GENOMIC DNA]</scope>
    <source>
        <strain evidence="2 3">NBRC 111202</strain>
    </source>
</reference>
<dbReference type="Proteomes" id="UP000188533">
    <property type="component" value="Unassembled WGS sequence"/>
</dbReference>
<dbReference type="STRING" id="5353.A0A1Q3E2D6"/>
<reference evidence="2 3" key="1">
    <citation type="submission" date="2016-08" db="EMBL/GenBank/DDBJ databases">
        <authorList>
            <consortium name="Lentinula edodes genome sequencing consortium"/>
            <person name="Sakamoto Y."/>
            <person name="Nakade K."/>
            <person name="Sato S."/>
            <person name="Yoshida Y."/>
            <person name="Miyazaki K."/>
            <person name="Natsume S."/>
            <person name="Konno N."/>
        </authorList>
    </citation>
    <scope>NUCLEOTIDE SEQUENCE [LARGE SCALE GENOMIC DNA]</scope>
    <source>
        <strain evidence="2 3">NBRC 111202</strain>
    </source>
</reference>
<accession>A0A1Q3E2D6</accession>
<dbReference type="Gene3D" id="6.10.250.3180">
    <property type="match status" value="1"/>
</dbReference>
<evidence type="ECO:0000256" key="1">
    <source>
        <dbReference type="SAM" id="MobiDB-lite"/>
    </source>
</evidence>
<dbReference type="GO" id="GO:0070449">
    <property type="term" value="C:elongin complex"/>
    <property type="evidence" value="ECO:0007669"/>
    <property type="project" value="InterPro"/>
</dbReference>
<sequence>MSPGNDSAGPNKRIQSLVQLCQRVAGNHIESISSLGELPFTLVRPILDRCSAEQLLRVEDASPHLKRDSEGLWRALCRRTYPAMVERYGDGTDTSPDSWRSRFFVLREAEATRLEEVGSRLRLQRLEADERKKEREIKLTDRLPPPKRQRTGWNMSAPSKTLFQKTRSEASKLQKNMYHTRMIPPMLKGKDYSPTGSISNRSPLPAQSKYSTRVVVNTVIRRPSSSSASSSEPAALPSKTLNASPSKPVALPSTWRAENRSLSSSRNDAITRKHTPQNSPISTPEIVPPLPKSFSLAKKDPMASLFVPKHRAYSQRAR</sequence>
<feature type="region of interest" description="Disordered" evidence="1">
    <location>
        <begin position="185"/>
        <end position="210"/>
    </location>
</feature>
<dbReference type="InterPro" id="IPR036047">
    <property type="entry name" value="F-box-like_dom_sf"/>
</dbReference>
<dbReference type="GO" id="GO:0006368">
    <property type="term" value="P:transcription elongation by RNA polymerase II"/>
    <property type="evidence" value="ECO:0007669"/>
    <property type="project" value="InterPro"/>
</dbReference>
<evidence type="ECO:0000313" key="2">
    <source>
        <dbReference type="EMBL" id="GAW01331.1"/>
    </source>
</evidence>
<proteinExistence type="predicted"/>
<gene>
    <name evidence="2" type="ORF">LENED_002921</name>
</gene>
<evidence type="ECO:0000313" key="3">
    <source>
        <dbReference type="Proteomes" id="UP000188533"/>
    </source>
</evidence>
<dbReference type="Pfam" id="PF06881">
    <property type="entry name" value="Elongin_A"/>
    <property type="match status" value="1"/>
</dbReference>
<organism evidence="2 3">
    <name type="scientific">Lentinula edodes</name>
    <name type="common">Shiitake mushroom</name>
    <name type="synonym">Lentinus edodes</name>
    <dbReference type="NCBI Taxonomy" id="5353"/>
    <lineage>
        <taxon>Eukaryota</taxon>
        <taxon>Fungi</taxon>
        <taxon>Dikarya</taxon>
        <taxon>Basidiomycota</taxon>
        <taxon>Agaricomycotina</taxon>
        <taxon>Agaricomycetes</taxon>
        <taxon>Agaricomycetidae</taxon>
        <taxon>Agaricales</taxon>
        <taxon>Marasmiineae</taxon>
        <taxon>Omphalotaceae</taxon>
        <taxon>Lentinula</taxon>
    </lineage>
</organism>
<feature type="compositionally biased region" description="Low complexity" evidence="1">
    <location>
        <begin position="223"/>
        <end position="238"/>
    </location>
</feature>
<dbReference type="PANTHER" id="PTHR15141:SF76">
    <property type="entry name" value="TRANSCRIPTION ELONGATION FACTOR B POLYPEPTIDE 3"/>
    <property type="match status" value="1"/>
</dbReference>
<comment type="caution">
    <text evidence="2">The sequence shown here is derived from an EMBL/GenBank/DDBJ whole genome shotgun (WGS) entry which is preliminary data.</text>
</comment>
<dbReference type="EMBL" id="BDGU01000059">
    <property type="protein sequence ID" value="GAW01331.1"/>
    <property type="molecule type" value="Genomic_DNA"/>
</dbReference>